<gene>
    <name evidence="1" type="ORF">UFOVP457_45</name>
</gene>
<protein>
    <submittedName>
        <fullName evidence="1">Uncharacterized protein</fullName>
    </submittedName>
</protein>
<dbReference type="EMBL" id="LR796435">
    <property type="protein sequence ID" value="CAB4144468.1"/>
    <property type="molecule type" value="Genomic_DNA"/>
</dbReference>
<sequence length="112" mass="12995">MTKTTIVEIFFNDLISDFPELKNEDGNLIEDKDKLLEVAEKLNDDKILQSNIELTKYLHNMYHRFDSIHLPEYIENGEDLKIIDSDYFGELEGIALIIEYSVSGRKNVKNLG</sequence>
<organism evidence="1">
    <name type="scientific">uncultured Caudovirales phage</name>
    <dbReference type="NCBI Taxonomy" id="2100421"/>
    <lineage>
        <taxon>Viruses</taxon>
        <taxon>Duplodnaviria</taxon>
        <taxon>Heunggongvirae</taxon>
        <taxon>Uroviricota</taxon>
        <taxon>Caudoviricetes</taxon>
        <taxon>Peduoviridae</taxon>
        <taxon>Maltschvirus</taxon>
        <taxon>Maltschvirus maltsch</taxon>
    </lineage>
</organism>
<evidence type="ECO:0000313" key="1">
    <source>
        <dbReference type="EMBL" id="CAB4144468.1"/>
    </source>
</evidence>
<name>A0A6J5MCS8_9CAUD</name>
<proteinExistence type="predicted"/>
<reference evidence="1" key="1">
    <citation type="submission" date="2020-04" db="EMBL/GenBank/DDBJ databases">
        <authorList>
            <person name="Chiriac C."/>
            <person name="Salcher M."/>
            <person name="Ghai R."/>
            <person name="Kavagutti S V."/>
        </authorList>
    </citation>
    <scope>NUCLEOTIDE SEQUENCE</scope>
</reference>
<accession>A0A6J5MCS8</accession>